<reference evidence="2" key="1">
    <citation type="submission" date="2023-07" db="EMBL/GenBank/DDBJ databases">
        <title>Chromosome-level genome assembly of Artemia franciscana.</title>
        <authorList>
            <person name="Jo E."/>
        </authorList>
    </citation>
    <scope>NUCLEOTIDE SEQUENCE</scope>
    <source>
        <tissue evidence="2">Whole body</tissue>
    </source>
</reference>
<feature type="region of interest" description="Disordered" evidence="1">
    <location>
        <begin position="1"/>
        <end position="47"/>
    </location>
</feature>
<evidence type="ECO:0000313" key="3">
    <source>
        <dbReference type="Proteomes" id="UP001187531"/>
    </source>
</evidence>
<accession>A0AA88HT94</accession>
<proteinExistence type="predicted"/>
<dbReference type="AlphaFoldDB" id="A0AA88HT94"/>
<evidence type="ECO:0000313" key="2">
    <source>
        <dbReference type="EMBL" id="KAK2717565.1"/>
    </source>
</evidence>
<keyword evidence="3" id="KW-1185">Reference proteome</keyword>
<organism evidence="2 3">
    <name type="scientific">Artemia franciscana</name>
    <name type="common">Brine shrimp</name>
    <name type="synonym">Artemia sanfranciscana</name>
    <dbReference type="NCBI Taxonomy" id="6661"/>
    <lineage>
        <taxon>Eukaryota</taxon>
        <taxon>Metazoa</taxon>
        <taxon>Ecdysozoa</taxon>
        <taxon>Arthropoda</taxon>
        <taxon>Crustacea</taxon>
        <taxon>Branchiopoda</taxon>
        <taxon>Anostraca</taxon>
        <taxon>Artemiidae</taxon>
        <taxon>Artemia</taxon>
    </lineage>
</organism>
<protein>
    <submittedName>
        <fullName evidence="2">Uncharacterized protein</fullName>
    </submittedName>
</protein>
<feature type="compositionally biased region" description="Basic and acidic residues" evidence="1">
    <location>
        <begin position="18"/>
        <end position="40"/>
    </location>
</feature>
<sequence>MVGEETKTKGGKHILGQKIDRVEHNKDNDKGKEQDAKSIDNARQVKPTVKINLDDDTSPNFDNDMTTSKTLYYNDVFKSMEYLKSKKSLLAFLHRINQFKSDNSELSNRKTLKSLSKKIAKMKDILGITNSPFLNFTEFTSVVELPTNFPNRRIGDLASHDGELFLKTLEKQRSLLWSQIQSEAKKLVDFLIGDERHEPLFSTKLKTALVDLDKKVMIMRLLICQINIKHLGPHTAEYPIWKSKPIKNKSCSNWLSRVVFMEGHIDYMVTGFLENHKKDPSLFIEAHLDRGILSILQLKPKAEKDANPKIYDQYFASLDY</sequence>
<comment type="caution">
    <text evidence="2">The sequence shown here is derived from an EMBL/GenBank/DDBJ whole genome shotgun (WGS) entry which is preliminary data.</text>
</comment>
<evidence type="ECO:0000256" key="1">
    <source>
        <dbReference type="SAM" id="MobiDB-lite"/>
    </source>
</evidence>
<dbReference type="EMBL" id="JAVRJZ010000010">
    <property type="protein sequence ID" value="KAK2717565.1"/>
    <property type="molecule type" value="Genomic_DNA"/>
</dbReference>
<dbReference type="Proteomes" id="UP001187531">
    <property type="component" value="Unassembled WGS sequence"/>
</dbReference>
<gene>
    <name evidence="2" type="ORF">QYM36_006376</name>
</gene>
<name>A0AA88HT94_ARTSF</name>